<evidence type="ECO:0000256" key="6">
    <source>
        <dbReference type="ARBA" id="ARBA00023163"/>
    </source>
</evidence>
<keyword evidence="9" id="KW-1185">Reference proteome</keyword>
<protein>
    <submittedName>
        <fullName evidence="8">Transcriptional regulator, Fur family</fullName>
    </submittedName>
</protein>
<comment type="cofactor">
    <cofactor evidence="7">
        <name>Zn(2+)</name>
        <dbReference type="ChEBI" id="CHEBI:29105"/>
    </cofactor>
    <text evidence="7">Binds 1 zinc ion per subunit.</text>
</comment>
<feature type="binding site" evidence="7">
    <location>
        <position position="150"/>
    </location>
    <ligand>
        <name>Zn(2+)</name>
        <dbReference type="ChEBI" id="CHEBI:29105"/>
    </ligand>
</feature>
<keyword evidence="5" id="KW-0238">DNA-binding</keyword>
<gene>
    <name evidence="8" type="ORF">HMPREF0973_01514</name>
</gene>
<dbReference type="InterPro" id="IPR036388">
    <property type="entry name" value="WH-like_DNA-bd_sf"/>
</dbReference>
<dbReference type="GO" id="GO:0008270">
    <property type="term" value="F:zinc ion binding"/>
    <property type="evidence" value="ECO:0007669"/>
    <property type="project" value="TreeGrafter"/>
</dbReference>
<evidence type="ECO:0000256" key="3">
    <source>
        <dbReference type="ARBA" id="ARBA00022833"/>
    </source>
</evidence>
<dbReference type="GO" id="GO:0003700">
    <property type="term" value="F:DNA-binding transcription factor activity"/>
    <property type="evidence" value="ECO:0007669"/>
    <property type="project" value="InterPro"/>
</dbReference>
<comment type="caution">
    <text evidence="8">The sequence shown here is derived from an EMBL/GenBank/DDBJ whole genome shotgun (WGS) entry which is preliminary data.</text>
</comment>
<dbReference type="GO" id="GO:1900376">
    <property type="term" value="P:regulation of secondary metabolite biosynthetic process"/>
    <property type="evidence" value="ECO:0007669"/>
    <property type="project" value="TreeGrafter"/>
</dbReference>
<dbReference type="InterPro" id="IPR002481">
    <property type="entry name" value="FUR"/>
</dbReference>
<feature type="binding site" evidence="7">
    <location>
        <position position="109"/>
    </location>
    <ligand>
        <name>Zn(2+)</name>
        <dbReference type="ChEBI" id="CHEBI:29105"/>
    </ligand>
</feature>
<dbReference type="AlphaFoldDB" id="C9MPH3"/>
<dbReference type="STRING" id="649761.HMPREF0973_01514"/>
<name>C9MPH3_9BACT</name>
<evidence type="ECO:0000256" key="7">
    <source>
        <dbReference type="PIRSR" id="PIRSR602481-1"/>
    </source>
</evidence>
<proteinExistence type="inferred from homology"/>
<feature type="binding site" evidence="7">
    <location>
        <position position="147"/>
    </location>
    <ligand>
        <name>Zn(2+)</name>
        <dbReference type="ChEBI" id="CHEBI:29105"/>
    </ligand>
</feature>
<reference evidence="8 9" key="1">
    <citation type="submission" date="2009-09" db="EMBL/GenBank/DDBJ databases">
        <authorList>
            <person name="Weinstock G."/>
            <person name="Sodergren E."/>
            <person name="Clifton S."/>
            <person name="Fulton L."/>
            <person name="Fulton B."/>
            <person name="Courtney L."/>
            <person name="Fronick C."/>
            <person name="Harrison M."/>
            <person name="Strong C."/>
            <person name="Farmer C."/>
            <person name="Delahaunty K."/>
            <person name="Markovic C."/>
            <person name="Hall O."/>
            <person name="Minx P."/>
            <person name="Tomlinson C."/>
            <person name="Mitreva M."/>
            <person name="Nelson J."/>
            <person name="Hou S."/>
            <person name="Wollam A."/>
            <person name="Pepin K.H."/>
            <person name="Johnson M."/>
            <person name="Bhonagiri V."/>
            <person name="Nash W.E."/>
            <person name="Warren W."/>
            <person name="Chinwalla A."/>
            <person name="Mardis E.R."/>
            <person name="Wilson R.K."/>
        </authorList>
    </citation>
    <scope>NUCLEOTIDE SEQUENCE [LARGE SCALE GENOMIC DNA]</scope>
    <source>
        <strain evidence="8 9">F0319</strain>
    </source>
</reference>
<dbReference type="CDD" id="cd07153">
    <property type="entry name" value="Fur_like"/>
    <property type="match status" value="1"/>
</dbReference>
<accession>C9MPH3</accession>
<keyword evidence="2" id="KW-0678">Repressor</keyword>
<dbReference type="PANTHER" id="PTHR33202:SF8">
    <property type="entry name" value="PEROXIDE-RESPONSIVE REPRESSOR PERR"/>
    <property type="match status" value="1"/>
</dbReference>
<evidence type="ECO:0000313" key="8">
    <source>
        <dbReference type="EMBL" id="EEX18570.1"/>
    </source>
</evidence>
<dbReference type="Gene3D" id="1.10.10.10">
    <property type="entry name" value="Winged helix-like DNA-binding domain superfamily/Winged helix DNA-binding domain"/>
    <property type="match status" value="1"/>
</dbReference>
<dbReference type="Proteomes" id="UP000003327">
    <property type="component" value="Unassembled WGS sequence"/>
</dbReference>
<keyword evidence="4" id="KW-0805">Transcription regulation</keyword>
<keyword evidence="7" id="KW-0479">Metal-binding</keyword>
<dbReference type="Gene3D" id="3.30.1490.190">
    <property type="match status" value="1"/>
</dbReference>
<dbReference type="InterPro" id="IPR043135">
    <property type="entry name" value="Fur_C"/>
</dbReference>
<dbReference type="InterPro" id="IPR036390">
    <property type="entry name" value="WH_DNA-bd_sf"/>
</dbReference>
<keyword evidence="3 7" id="KW-0862">Zinc</keyword>
<feature type="binding site" evidence="7">
    <location>
        <position position="112"/>
    </location>
    <ligand>
        <name>Zn(2+)</name>
        <dbReference type="ChEBI" id="CHEBI:29105"/>
    </ligand>
</feature>
<sequence length="161" mass="18597">MLLTDFLSFNNHLIKTKKVDSAYNKLIALGIRPSIQRVAIMKYLQAHHTHPTVEDVFLALKKQLPTVSRTTVYNTLRMLSEHHAASMITIDEHRVCYDGVTDPHAHFFCKRCEKVFDFEAMEMPRYTGEIGKGFRIDDTQLYYKGICPACLKAMEEDKRVS</sequence>
<evidence type="ECO:0000256" key="1">
    <source>
        <dbReference type="ARBA" id="ARBA00007957"/>
    </source>
</evidence>
<dbReference type="PANTHER" id="PTHR33202">
    <property type="entry name" value="ZINC UPTAKE REGULATION PROTEIN"/>
    <property type="match status" value="1"/>
</dbReference>
<dbReference type="eggNOG" id="COG0735">
    <property type="taxonomic scope" value="Bacteria"/>
</dbReference>
<evidence type="ECO:0000256" key="2">
    <source>
        <dbReference type="ARBA" id="ARBA00022491"/>
    </source>
</evidence>
<dbReference type="GO" id="GO:0045892">
    <property type="term" value="P:negative regulation of DNA-templated transcription"/>
    <property type="evidence" value="ECO:0007669"/>
    <property type="project" value="TreeGrafter"/>
</dbReference>
<organism evidence="8 9">
    <name type="scientific">Prevotella veroralis F0319</name>
    <dbReference type="NCBI Taxonomy" id="649761"/>
    <lineage>
        <taxon>Bacteria</taxon>
        <taxon>Pseudomonadati</taxon>
        <taxon>Bacteroidota</taxon>
        <taxon>Bacteroidia</taxon>
        <taxon>Bacteroidales</taxon>
        <taxon>Prevotellaceae</taxon>
        <taxon>Prevotella</taxon>
    </lineage>
</organism>
<evidence type="ECO:0000256" key="4">
    <source>
        <dbReference type="ARBA" id="ARBA00023015"/>
    </source>
</evidence>
<dbReference type="HOGENOM" id="CLU_096072_4_2_10"/>
<evidence type="ECO:0000313" key="9">
    <source>
        <dbReference type="Proteomes" id="UP000003327"/>
    </source>
</evidence>
<dbReference type="EMBL" id="ACVA01000033">
    <property type="protein sequence ID" value="EEX18570.1"/>
    <property type="molecule type" value="Genomic_DNA"/>
</dbReference>
<evidence type="ECO:0000256" key="5">
    <source>
        <dbReference type="ARBA" id="ARBA00023125"/>
    </source>
</evidence>
<dbReference type="GO" id="GO:0000976">
    <property type="term" value="F:transcription cis-regulatory region binding"/>
    <property type="evidence" value="ECO:0007669"/>
    <property type="project" value="TreeGrafter"/>
</dbReference>
<dbReference type="SUPFAM" id="SSF46785">
    <property type="entry name" value="Winged helix' DNA-binding domain"/>
    <property type="match status" value="1"/>
</dbReference>
<keyword evidence="6" id="KW-0804">Transcription</keyword>
<comment type="similarity">
    <text evidence="1">Belongs to the Fur family.</text>
</comment>
<dbReference type="Pfam" id="PF01475">
    <property type="entry name" value="FUR"/>
    <property type="match status" value="1"/>
</dbReference>